<sequence length="42" mass="4366">MTDLTAARRLIEANAIATRPTPGGFYVAAEDACGVPLAFTRG</sequence>
<organism evidence="1 2">
    <name type="scientific">Nonomuraea muscovyensis</name>
    <dbReference type="NCBI Taxonomy" id="1124761"/>
    <lineage>
        <taxon>Bacteria</taxon>
        <taxon>Bacillati</taxon>
        <taxon>Actinomycetota</taxon>
        <taxon>Actinomycetes</taxon>
        <taxon>Streptosporangiales</taxon>
        <taxon>Streptosporangiaceae</taxon>
        <taxon>Nonomuraea</taxon>
    </lineage>
</organism>
<evidence type="ECO:0000313" key="1">
    <source>
        <dbReference type="EMBL" id="MBB6344170.1"/>
    </source>
</evidence>
<dbReference type="EMBL" id="JACHJB010000001">
    <property type="protein sequence ID" value="MBB6344170.1"/>
    <property type="molecule type" value="Genomic_DNA"/>
</dbReference>
<name>A0A7X0BWL8_9ACTN</name>
<comment type="caution">
    <text evidence="1">The sequence shown here is derived from an EMBL/GenBank/DDBJ whole genome shotgun (WGS) entry which is preliminary data.</text>
</comment>
<dbReference type="AlphaFoldDB" id="A0A7X0BWL8"/>
<protein>
    <submittedName>
        <fullName evidence="1">Uncharacterized protein</fullName>
    </submittedName>
</protein>
<keyword evidence="2" id="KW-1185">Reference proteome</keyword>
<evidence type="ECO:0000313" key="2">
    <source>
        <dbReference type="Proteomes" id="UP000583800"/>
    </source>
</evidence>
<proteinExistence type="predicted"/>
<dbReference type="Proteomes" id="UP000583800">
    <property type="component" value="Unassembled WGS sequence"/>
</dbReference>
<accession>A0A7X0BWL8</accession>
<dbReference type="RefSeq" id="WP_281394145.1">
    <property type="nucleotide sequence ID" value="NZ_JACHJB010000001.1"/>
</dbReference>
<gene>
    <name evidence="1" type="ORF">FHU36_000679</name>
</gene>
<reference evidence="1 2" key="1">
    <citation type="submission" date="2020-08" db="EMBL/GenBank/DDBJ databases">
        <title>Sequencing the genomes of 1000 actinobacteria strains.</title>
        <authorList>
            <person name="Klenk H.-P."/>
        </authorList>
    </citation>
    <scope>NUCLEOTIDE SEQUENCE [LARGE SCALE GENOMIC DNA]</scope>
    <source>
        <strain evidence="1 2">DSM 45913</strain>
    </source>
</reference>